<dbReference type="PANTHER" id="PTHR48153:SF4">
    <property type="entry name" value="UBIQUITIN CARBOXYL-TERMINAL HYDROLASE MUG105"/>
    <property type="match status" value="1"/>
</dbReference>
<keyword evidence="5" id="KW-1185">Reference proteome</keyword>
<dbReference type="AlphaFoldDB" id="A0A9W8V908"/>
<dbReference type="EMBL" id="JAOQAZ010000030">
    <property type="protein sequence ID" value="KAJ4250650.1"/>
    <property type="molecule type" value="Genomic_DNA"/>
</dbReference>
<proteinExistence type="predicted"/>
<organism evidence="4 5">
    <name type="scientific">Fusarium torreyae</name>
    <dbReference type="NCBI Taxonomy" id="1237075"/>
    <lineage>
        <taxon>Eukaryota</taxon>
        <taxon>Fungi</taxon>
        <taxon>Dikarya</taxon>
        <taxon>Ascomycota</taxon>
        <taxon>Pezizomycotina</taxon>
        <taxon>Sordariomycetes</taxon>
        <taxon>Hypocreomycetidae</taxon>
        <taxon>Hypocreales</taxon>
        <taxon>Nectriaceae</taxon>
        <taxon>Fusarium</taxon>
    </lineage>
</organism>
<dbReference type="Proteomes" id="UP001152049">
    <property type="component" value="Unassembled WGS sequence"/>
</dbReference>
<comment type="caution">
    <text evidence="4">The sequence shown here is derived from an EMBL/GenBank/DDBJ whole genome shotgun (WGS) entry which is preliminary data.</text>
</comment>
<evidence type="ECO:0000313" key="5">
    <source>
        <dbReference type="Proteomes" id="UP001152049"/>
    </source>
</evidence>
<dbReference type="Pfam" id="PF07910">
    <property type="entry name" value="Peptidase_C78"/>
    <property type="match status" value="1"/>
</dbReference>
<feature type="domain" description="UFSP1/2/DUB catalytic" evidence="3">
    <location>
        <begin position="220"/>
        <end position="441"/>
    </location>
</feature>
<evidence type="ECO:0000256" key="1">
    <source>
        <dbReference type="ARBA" id="ARBA00022801"/>
    </source>
</evidence>
<dbReference type="Gene3D" id="3.90.70.130">
    <property type="match status" value="1"/>
</dbReference>
<name>A0A9W8V908_9HYPO</name>
<accession>A0A9W8V908</accession>
<dbReference type="PANTHER" id="PTHR48153">
    <property type="entry name" value="UFM1-SPECIFIC PROTEASE 2"/>
    <property type="match status" value="1"/>
</dbReference>
<sequence length="451" mass="50520">MFDSEPCPYCGFKPNQGEYELVLHIEEHHPDSAKSLFGASADEPVPCPEDGCGELVPKDELPYHLELHELEAQDATPTPEPELRPAAEQRPSVPRKSETPSRESSRKHKKVSTIQAWKDLFSGHSSKSGHSRESSTGSRTRHKTKREEAGISESHERRSRSNGERSRQSGRLGRSELGRFAHERKMPSWLVDLLQDKGQVMGIGVLGVLGQLLEQSSSTQCAYLCHPAVHHISKLRREGGFCGYRNIQMLTSHIITAEIPGSQHFGNSFPTIFEIQELIENAWDMGINAQGRAETGGVRGTRKYIGTPEAQAVFKSLEITCSVQAFKDKERGKSKERLFEAIEGYFQGGVTNVEDRIHLTSLPPIYLQHPGTGHSLTIIGFEKQMDGHTNLLVFDPSFRDSTKITSLVGKEVRHKPSSIDGSLQPYRRGSSYFRKYNQYEVLYLTEYAAMS</sequence>
<feature type="compositionally biased region" description="Basic and acidic residues" evidence="2">
    <location>
        <begin position="145"/>
        <end position="178"/>
    </location>
</feature>
<dbReference type="OrthoDB" id="288987at2759"/>
<evidence type="ECO:0000259" key="3">
    <source>
        <dbReference type="Pfam" id="PF07910"/>
    </source>
</evidence>
<protein>
    <recommendedName>
        <fullName evidence="3">UFSP1/2/DUB catalytic domain-containing protein</fullName>
    </recommendedName>
</protein>
<keyword evidence="1" id="KW-0378">Hydrolase</keyword>
<dbReference type="InterPro" id="IPR012462">
    <property type="entry name" value="UFSP1/2_DUB_cat"/>
</dbReference>
<feature type="compositionally biased region" description="Low complexity" evidence="2">
    <location>
        <begin position="122"/>
        <end position="138"/>
    </location>
</feature>
<reference evidence="4" key="1">
    <citation type="submission" date="2022-09" db="EMBL/GenBank/DDBJ databases">
        <title>Fusarium specimens isolated from Avocado Roots.</title>
        <authorList>
            <person name="Stajich J."/>
            <person name="Roper C."/>
            <person name="Heimlech-Rivalta G."/>
        </authorList>
    </citation>
    <scope>NUCLEOTIDE SEQUENCE</scope>
    <source>
        <strain evidence="4">CF00136</strain>
    </source>
</reference>
<feature type="region of interest" description="Disordered" evidence="2">
    <location>
        <begin position="68"/>
        <end position="178"/>
    </location>
</feature>
<evidence type="ECO:0000256" key="2">
    <source>
        <dbReference type="SAM" id="MobiDB-lite"/>
    </source>
</evidence>
<gene>
    <name evidence="4" type="ORF">NW762_011909</name>
</gene>
<dbReference type="GO" id="GO:0019783">
    <property type="term" value="F:ubiquitin-like protein peptidase activity"/>
    <property type="evidence" value="ECO:0007669"/>
    <property type="project" value="UniProtKB-ARBA"/>
</dbReference>
<feature type="compositionally biased region" description="Basic and acidic residues" evidence="2">
    <location>
        <begin position="95"/>
        <end position="104"/>
    </location>
</feature>
<evidence type="ECO:0000313" key="4">
    <source>
        <dbReference type="EMBL" id="KAJ4250650.1"/>
    </source>
</evidence>